<organism evidence="2">
    <name type="scientific">freshwater metagenome</name>
    <dbReference type="NCBI Taxonomy" id="449393"/>
    <lineage>
        <taxon>unclassified sequences</taxon>
        <taxon>metagenomes</taxon>
        <taxon>ecological metagenomes</taxon>
    </lineage>
</organism>
<proteinExistence type="predicted"/>
<reference evidence="2" key="1">
    <citation type="submission" date="2020-05" db="EMBL/GenBank/DDBJ databases">
        <authorList>
            <person name="Chiriac C."/>
            <person name="Salcher M."/>
            <person name="Ghai R."/>
            <person name="Kavagutti S V."/>
        </authorList>
    </citation>
    <scope>NUCLEOTIDE SEQUENCE</scope>
</reference>
<feature type="transmembrane region" description="Helical" evidence="1">
    <location>
        <begin position="121"/>
        <end position="138"/>
    </location>
</feature>
<evidence type="ECO:0000313" key="2">
    <source>
        <dbReference type="EMBL" id="CAB4648383.1"/>
    </source>
</evidence>
<feature type="transmembrane region" description="Helical" evidence="1">
    <location>
        <begin position="202"/>
        <end position="222"/>
    </location>
</feature>
<evidence type="ECO:0000256" key="1">
    <source>
        <dbReference type="SAM" id="Phobius"/>
    </source>
</evidence>
<keyword evidence="1" id="KW-0812">Transmembrane</keyword>
<sequence length="473" mass="53096">MLAVRRSKNLWSIGVLALVLGYSLYFSWLTVGVHRGLGSSAYDFGLYDQGIWLLSRWQSPFVTLMGRNLFGDHSSFILLFIVPIYWVSTSTCVLFVVQSFALGFGALPLYAYSRKALKSDAMGFIFAAVYLLHPAVGLTNVENFHPDSFLGLLIGVVLWSALERKWNWYWISVVLALLVKEDVALIVIPIGLWVALRRDLRRGVWTVVVSFGAMALMFLVVMRSFTGVAFRNSWRIPFGGFAGLFRVAFRQPLELWKYLTSDDRPTYLFQLLSPTALAFIAAPSVALTSAAVIGANLISTFWYQHQIGYHYSLVIVPSLMFGTVYGIARVPITYRKRMVGAVAVCSLAFGYWLSPLPLARSTVGDWSASNPSVVAAKELFAVIPDDAVVSAYHPLTAQLARRERIYSFPNPFQRSLYGPDVFARGDRLPFAEEVEYVMLPAVLEEAANLVWSQESPRFRVVGSNAWWIVYKRL</sequence>
<gene>
    <name evidence="2" type="ORF">UFOPK2195_00331</name>
</gene>
<name>A0A6J6KIW2_9ZZZZ</name>
<feature type="transmembrane region" description="Helical" evidence="1">
    <location>
        <begin position="169"/>
        <end position="196"/>
    </location>
</feature>
<dbReference type="Pfam" id="PF09852">
    <property type="entry name" value="DUF2079"/>
    <property type="match status" value="1"/>
</dbReference>
<dbReference type="InterPro" id="IPR018650">
    <property type="entry name" value="STSV1_Orf64"/>
</dbReference>
<keyword evidence="1" id="KW-1133">Transmembrane helix</keyword>
<keyword evidence="1" id="KW-0472">Membrane</keyword>
<protein>
    <submittedName>
        <fullName evidence="2">Unannotated protein</fullName>
    </submittedName>
</protein>
<feature type="transmembrane region" description="Helical" evidence="1">
    <location>
        <begin position="309"/>
        <end position="328"/>
    </location>
</feature>
<dbReference type="EMBL" id="CAEZWH010000040">
    <property type="protein sequence ID" value="CAB4648383.1"/>
    <property type="molecule type" value="Genomic_DNA"/>
</dbReference>
<accession>A0A6J6KIW2</accession>
<dbReference type="AlphaFoldDB" id="A0A6J6KIW2"/>
<feature type="transmembrane region" description="Helical" evidence="1">
    <location>
        <begin position="271"/>
        <end position="297"/>
    </location>
</feature>
<feature type="transmembrane region" description="Helical" evidence="1">
    <location>
        <begin position="76"/>
        <end position="109"/>
    </location>
</feature>
<feature type="transmembrane region" description="Helical" evidence="1">
    <location>
        <begin position="9"/>
        <end position="28"/>
    </location>
</feature>